<dbReference type="EMBL" id="LRBG01000004">
    <property type="protein sequence ID" value="KXU90032.1"/>
    <property type="molecule type" value="Genomic_DNA"/>
</dbReference>
<keyword evidence="3" id="KW-1185">Reference proteome</keyword>
<keyword evidence="1" id="KW-0812">Transmembrane</keyword>
<sequence length="102" mass="11200">MSKGITRLLIVISITWVLLAIGILIYQAYTKQATGCPAFNAYLGECDTFFWRWGIDHQQGLAVAVLVPKIDMMVLFGALPVLLLWAVAGATVWVRAGFKSLS</sequence>
<name>A0A149PYB6_9BURK</name>
<reference evidence="2 3" key="1">
    <citation type="journal article" date="2015" name="Int. J. Syst. Evol. Microbiol.">
        <title>Burkholderia monticola sp. nov., isolated from mountain soil.</title>
        <authorList>
            <person name="Baek I."/>
            <person name="Seo B."/>
            <person name="Lee I."/>
            <person name="Yi H."/>
            <person name="Chun J."/>
        </authorList>
    </citation>
    <scope>NUCLEOTIDE SEQUENCE [LARGE SCALE GENOMIC DNA]</scope>
    <source>
        <strain evidence="2 3">JC2948</strain>
    </source>
</reference>
<accession>A0A149PYB6</accession>
<gene>
    <name evidence="2" type="ORF">CI15_07635</name>
</gene>
<comment type="caution">
    <text evidence="2">The sequence shown here is derived from an EMBL/GenBank/DDBJ whole genome shotgun (WGS) entry which is preliminary data.</text>
</comment>
<proteinExistence type="predicted"/>
<dbReference type="STRING" id="1399968.CI15_07635"/>
<dbReference type="Proteomes" id="UP000075613">
    <property type="component" value="Unassembled WGS sequence"/>
</dbReference>
<feature type="transmembrane region" description="Helical" evidence="1">
    <location>
        <begin position="7"/>
        <end position="29"/>
    </location>
</feature>
<evidence type="ECO:0000256" key="1">
    <source>
        <dbReference type="SAM" id="Phobius"/>
    </source>
</evidence>
<dbReference type="AlphaFoldDB" id="A0A149PYB6"/>
<evidence type="ECO:0000313" key="2">
    <source>
        <dbReference type="EMBL" id="KXU90032.1"/>
    </source>
</evidence>
<keyword evidence="1" id="KW-1133">Transmembrane helix</keyword>
<keyword evidence="1" id="KW-0472">Membrane</keyword>
<evidence type="ECO:0000313" key="3">
    <source>
        <dbReference type="Proteomes" id="UP000075613"/>
    </source>
</evidence>
<protein>
    <submittedName>
        <fullName evidence="2">Uncharacterized protein</fullName>
    </submittedName>
</protein>
<organism evidence="2 3">
    <name type="scientific">Paraburkholderia monticola</name>
    <dbReference type="NCBI Taxonomy" id="1399968"/>
    <lineage>
        <taxon>Bacteria</taxon>
        <taxon>Pseudomonadati</taxon>
        <taxon>Pseudomonadota</taxon>
        <taxon>Betaproteobacteria</taxon>
        <taxon>Burkholderiales</taxon>
        <taxon>Burkholderiaceae</taxon>
        <taxon>Paraburkholderia</taxon>
    </lineage>
</organism>
<feature type="transmembrane region" description="Helical" evidence="1">
    <location>
        <begin position="73"/>
        <end position="94"/>
    </location>
</feature>